<dbReference type="InterPro" id="IPR002523">
    <property type="entry name" value="MgTranspt_CorA/ZnTranspt_ZntB"/>
</dbReference>
<dbReference type="Gene3D" id="1.20.58.340">
    <property type="entry name" value="Magnesium transport protein CorA, transmembrane region"/>
    <property type="match status" value="2"/>
</dbReference>
<dbReference type="GO" id="GO:0000287">
    <property type="term" value="F:magnesium ion binding"/>
    <property type="evidence" value="ECO:0007669"/>
    <property type="project" value="TreeGrafter"/>
</dbReference>
<dbReference type="PANTHER" id="PTHR46494">
    <property type="entry name" value="CORA FAMILY METAL ION TRANSPORTER (EUROFUNG)"/>
    <property type="match status" value="1"/>
</dbReference>
<dbReference type="Gene3D" id="3.30.460.20">
    <property type="entry name" value="CorA soluble domain-like"/>
    <property type="match status" value="1"/>
</dbReference>
<dbReference type="GO" id="GO:0015087">
    <property type="term" value="F:cobalt ion transmembrane transporter activity"/>
    <property type="evidence" value="ECO:0007669"/>
    <property type="project" value="TreeGrafter"/>
</dbReference>
<keyword evidence="5 8" id="KW-0812">Transmembrane</keyword>
<dbReference type="InterPro" id="IPR045863">
    <property type="entry name" value="CorA_TM1_TM2"/>
</dbReference>
<evidence type="ECO:0000313" key="9">
    <source>
        <dbReference type="EMBL" id="KKR91591.1"/>
    </source>
</evidence>
<comment type="subcellular location">
    <subcellularLocation>
        <location evidence="1">Cell membrane</location>
        <topology evidence="1">Multi-pass membrane protein</topology>
    </subcellularLocation>
</comment>
<comment type="similarity">
    <text evidence="2">Belongs to the CorA metal ion transporter (MIT) (TC 1.A.35) family.</text>
</comment>
<dbReference type="EMBL" id="LCAP01000004">
    <property type="protein sequence ID" value="KKR91591.1"/>
    <property type="molecule type" value="Genomic_DNA"/>
</dbReference>
<dbReference type="InterPro" id="IPR045861">
    <property type="entry name" value="CorA_cytoplasmic_dom"/>
</dbReference>
<evidence type="ECO:0000256" key="3">
    <source>
        <dbReference type="ARBA" id="ARBA00022448"/>
    </source>
</evidence>
<dbReference type="CDD" id="cd12822">
    <property type="entry name" value="TmCorA-like"/>
    <property type="match status" value="1"/>
</dbReference>
<evidence type="ECO:0000256" key="7">
    <source>
        <dbReference type="ARBA" id="ARBA00023136"/>
    </source>
</evidence>
<dbReference type="GO" id="GO:0050897">
    <property type="term" value="F:cobalt ion binding"/>
    <property type="evidence" value="ECO:0007669"/>
    <property type="project" value="TreeGrafter"/>
</dbReference>
<evidence type="ECO:0000256" key="4">
    <source>
        <dbReference type="ARBA" id="ARBA00022475"/>
    </source>
</evidence>
<dbReference type="Pfam" id="PF01544">
    <property type="entry name" value="CorA"/>
    <property type="match status" value="1"/>
</dbReference>
<evidence type="ECO:0000256" key="6">
    <source>
        <dbReference type="ARBA" id="ARBA00022989"/>
    </source>
</evidence>
<dbReference type="GO" id="GO:0005886">
    <property type="term" value="C:plasma membrane"/>
    <property type="evidence" value="ECO:0007669"/>
    <property type="project" value="UniProtKB-SubCell"/>
</dbReference>
<reference evidence="9 10" key="1">
    <citation type="journal article" date="2015" name="Nature">
        <title>rRNA introns, odd ribosomes, and small enigmatic genomes across a large radiation of phyla.</title>
        <authorList>
            <person name="Brown C.T."/>
            <person name="Hug L.A."/>
            <person name="Thomas B.C."/>
            <person name="Sharon I."/>
            <person name="Castelle C.J."/>
            <person name="Singh A."/>
            <person name="Wilkins M.J."/>
            <person name="Williams K.H."/>
            <person name="Banfield J.F."/>
        </authorList>
    </citation>
    <scope>NUCLEOTIDE SEQUENCE [LARGE SCALE GENOMIC DNA]</scope>
</reference>
<comment type="caution">
    <text evidence="9">The sequence shown here is derived from an EMBL/GenBank/DDBJ whole genome shotgun (WGS) entry which is preliminary data.</text>
</comment>
<dbReference type="Proteomes" id="UP000034190">
    <property type="component" value="Unassembled WGS sequence"/>
</dbReference>
<dbReference type="SUPFAM" id="SSF144083">
    <property type="entry name" value="Magnesium transport protein CorA, transmembrane region"/>
    <property type="match status" value="1"/>
</dbReference>
<proteinExistence type="inferred from homology"/>
<keyword evidence="6 8" id="KW-1133">Transmembrane helix</keyword>
<accession>A0A0G0UVQ1</accession>
<keyword evidence="4" id="KW-1003">Cell membrane</keyword>
<gene>
    <name evidence="9" type="ORF">UU43_C0004G0039</name>
</gene>
<evidence type="ECO:0000256" key="5">
    <source>
        <dbReference type="ARBA" id="ARBA00022692"/>
    </source>
</evidence>
<keyword evidence="3" id="KW-0813">Transport</keyword>
<evidence type="ECO:0000256" key="1">
    <source>
        <dbReference type="ARBA" id="ARBA00004651"/>
    </source>
</evidence>
<keyword evidence="7 8" id="KW-0472">Membrane</keyword>
<feature type="transmembrane region" description="Helical" evidence="8">
    <location>
        <begin position="284"/>
        <end position="305"/>
    </location>
</feature>
<dbReference type="PANTHER" id="PTHR46494:SF1">
    <property type="entry name" value="CORA FAMILY METAL ION TRANSPORTER (EUROFUNG)"/>
    <property type="match status" value="1"/>
</dbReference>
<dbReference type="AlphaFoldDB" id="A0A0G0UVQ1"/>
<name>A0A0G0UVQ1_9BACT</name>
<feature type="transmembrane region" description="Helical" evidence="8">
    <location>
        <begin position="253"/>
        <end position="272"/>
    </location>
</feature>
<evidence type="ECO:0000256" key="8">
    <source>
        <dbReference type="SAM" id="Phobius"/>
    </source>
</evidence>
<organism evidence="9 10">
    <name type="scientific">Candidatus Falkowbacteria bacterium GW2011_GWA2_41_14</name>
    <dbReference type="NCBI Taxonomy" id="1618635"/>
    <lineage>
        <taxon>Bacteria</taxon>
        <taxon>Candidatus Falkowiibacteriota</taxon>
    </lineage>
</organism>
<dbReference type="GO" id="GO:0015095">
    <property type="term" value="F:magnesium ion transmembrane transporter activity"/>
    <property type="evidence" value="ECO:0007669"/>
    <property type="project" value="TreeGrafter"/>
</dbReference>
<evidence type="ECO:0000313" key="10">
    <source>
        <dbReference type="Proteomes" id="UP000034190"/>
    </source>
</evidence>
<dbReference type="SUPFAM" id="SSF143865">
    <property type="entry name" value="CorA soluble domain-like"/>
    <property type="match status" value="1"/>
</dbReference>
<evidence type="ECO:0000256" key="2">
    <source>
        <dbReference type="ARBA" id="ARBA00009765"/>
    </source>
</evidence>
<protein>
    <submittedName>
        <fullName evidence="9">Mg/Co transporter</fullName>
    </submittedName>
</protein>
<sequence length="314" mass="36889">MMPKNIKTTKKNTITWINVTKTGAQEISWLKKHTQFHPLHYDDCRAHAQHPKIDISDDYIFIVLLFPIYNRFLKEIQSTEVDFIITRDTVITIHDNELRKLKDMDSALQTDHTVTLPSKNITASGIFYLLLKKLLDDCLPMLDHMSEDLNDIEHALFRGHEKKQMSLFVLTIKRNIVSFRKIMGSHKDILKKFLTTHRSFLHHEQLAPYFNDLIEQTKQIWDIVEIQKETINALHEAHSSLQNYEMNDIMKTLTMFSIIIFSMTFLAGLFAVDLTGSMPFIHHPFGFLILLFMEGIVTLAFLIFFMHKRWINKK</sequence>